<evidence type="ECO:0000313" key="2">
    <source>
        <dbReference type="EMBL" id="TNM29748.1"/>
    </source>
</evidence>
<name>A0A5C4V1Z1_9ACTN</name>
<dbReference type="OrthoDB" id="3482507at2"/>
<feature type="region of interest" description="Disordered" evidence="1">
    <location>
        <begin position="198"/>
        <end position="239"/>
    </location>
</feature>
<evidence type="ECO:0000256" key="1">
    <source>
        <dbReference type="SAM" id="MobiDB-lite"/>
    </source>
</evidence>
<dbReference type="EMBL" id="VDGT01000009">
    <property type="protein sequence ID" value="TNM29748.1"/>
    <property type="molecule type" value="Genomic_DNA"/>
</dbReference>
<dbReference type="RefSeq" id="WP_139644849.1">
    <property type="nucleotide sequence ID" value="NZ_BAAAZS010000151.1"/>
</dbReference>
<evidence type="ECO:0008006" key="4">
    <source>
        <dbReference type="Google" id="ProtNLM"/>
    </source>
</evidence>
<sequence>MPVKYRYHTIVVLDVEGFGRRPNTVQSWLRDRLRQLWEDALEGAGIDWEAGPAPEDRGDGCVLLLPGTVPKEDVTGPFVERLRHGLIAHARTSGEAGRMRLRLALHGGEVGHDGHGWVGADLNTACRMVDHQPLRDALASVPEAEMVVAVSDEWHRKVISHAHPGIDAREYRPVRFDAKEIVGEAVWVRVPGHAWSPPAPVAGADPRAGWSRRARAAEEESGRSEESGTRGTPGVYIENNSGIGSVRDLRDGGIGVMHGSVHQVFGDRAARPAGRGDERLVRELEALRGLLKQSLERGDIDDGTYRDAAHELDTAEGCAEAEDGESRGTLTRALVKLGALVAGVASVAEPVRRLVETLRGGE</sequence>
<comment type="caution">
    <text evidence="2">The sequence shown here is derived from an EMBL/GenBank/DDBJ whole genome shotgun (WGS) entry which is preliminary data.</text>
</comment>
<feature type="compositionally biased region" description="Basic and acidic residues" evidence="1">
    <location>
        <begin position="215"/>
        <end position="228"/>
    </location>
</feature>
<gene>
    <name evidence="2" type="ORF">FH715_13445</name>
</gene>
<reference evidence="2 3" key="1">
    <citation type="submission" date="2019-06" db="EMBL/GenBank/DDBJ databases">
        <title>Draft genome of Streptomyces sedi sp. JCM16909.</title>
        <authorList>
            <person name="Klykleung N."/>
            <person name="Tanasupawat S."/>
            <person name="Kudo T."/>
            <person name="Yuki M."/>
            <person name="Ohkuma M."/>
        </authorList>
    </citation>
    <scope>NUCLEOTIDE SEQUENCE [LARGE SCALE GENOMIC DNA]</scope>
    <source>
        <strain evidence="2 3">JCM 16909</strain>
    </source>
</reference>
<organism evidence="2 3">
    <name type="scientific">Streptomyces sedi</name>
    <dbReference type="NCBI Taxonomy" id="555059"/>
    <lineage>
        <taxon>Bacteria</taxon>
        <taxon>Bacillati</taxon>
        <taxon>Actinomycetota</taxon>
        <taxon>Actinomycetes</taxon>
        <taxon>Kitasatosporales</taxon>
        <taxon>Streptomycetaceae</taxon>
        <taxon>Streptomyces</taxon>
    </lineage>
</organism>
<proteinExistence type="predicted"/>
<accession>A0A5C4V1Z1</accession>
<evidence type="ECO:0000313" key="3">
    <source>
        <dbReference type="Proteomes" id="UP000311713"/>
    </source>
</evidence>
<protein>
    <recommendedName>
        <fullName evidence="4">Guanylate cyclase domain-containing protein</fullName>
    </recommendedName>
</protein>
<keyword evidence="3" id="KW-1185">Reference proteome</keyword>
<dbReference type="AlphaFoldDB" id="A0A5C4V1Z1"/>
<dbReference type="Proteomes" id="UP000311713">
    <property type="component" value="Unassembled WGS sequence"/>
</dbReference>